<evidence type="ECO:0000313" key="3">
    <source>
        <dbReference type="Proteomes" id="UP000054279"/>
    </source>
</evidence>
<feature type="compositionally biased region" description="Low complexity" evidence="1">
    <location>
        <begin position="65"/>
        <end position="81"/>
    </location>
</feature>
<dbReference type="Proteomes" id="UP000054279">
    <property type="component" value="Unassembled WGS sequence"/>
</dbReference>
<proteinExistence type="predicted"/>
<dbReference type="AlphaFoldDB" id="A0A0C9UI79"/>
<protein>
    <submittedName>
        <fullName evidence="2">Uncharacterized protein</fullName>
    </submittedName>
</protein>
<feature type="region of interest" description="Disordered" evidence="1">
    <location>
        <begin position="51"/>
        <end position="118"/>
    </location>
</feature>
<dbReference type="HOGENOM" id="CLU_1687801_0_0_1"/>
<feature type="compositionally biased region" description="Low complexity" evidence="1">
    <location>
        <begin position="103"/>
        <end position="116"/>
    </location>
</feature>
<keyword evidence="3" id="KW-1185">Reference proteome</keyword>
<dbReference type="EMBL" id="KN837198">
    <property type="protein sequence ID" value="KIJ34559.1"/>
    <property type="molecule type" value="Genomic_DNA"/>
</dbReference>
<accession>A0A0C9UI79</accession>
<sequence length="156" mass="17040">MQSDVTFAQDLTVTDQDTILHQISTGSSMTLEYRGARDFVPGTPIYNLVIRDEESEAHEPNPMASGSSSSSGYSNSAIGPSHRVLRTLSPVPEASNGHHDSSVRSQSSTSTMTRITGPEMSWESVCTQDMERQGYDIGDVAWAGQDLQWHFGQSRS</sequence>
<gene>
    <name evidence="2" type="ORF">M422DRAFT_35066</name>
</gene>
<reference evidence="2 3" key="1">
    <citation type="submission" date="2014-06" db="EMBL/GenBank/DDBJ databases">
        <title>Evolutionary Origins and Diversification of the Mycorrhizal Mutualists.</title>
        <authorList>
            <consortium name="DOE Joint Genome Institute"/>
            <consortium name="Mycorrhizal Genomics Consortium"/>
            <person name="Kohler A."/>
            <person name="Kuo A."/>
            <person name="Nagy L.G."/>
            <person name="Floudas D."/>
            <person name="Copeland A."/>
            <person name="Barry K.W."/>
            <person name="Cichocki N."/>
            <person name="Veneault-Fourrey C."/>
            <person name="LaButti K."/>
            <person name="Lindquist E.A."/>
            <person name="Lipzen A."/>
            <person name="Lundell T."/>
            <person name="Morin E."/>
            <person name="Murat C."/>
            <person name="Riley R."/>
            <person name="Ohm R."/>
            <person name="Sun H."/>
            <person name="Tunlid A."/>
            <person name="Henrissat B."/>
            <person name="Grigoriev I.V."/>
            <person name="Hibbett D.S."/>
            <person name="Martin F."/>
        </authorList>
    </citation>
    <scope>NUCLEOTIDE SEQUENCE [LARGE SCALE GENOMIC DNA]</scope>
    <source>
        <strain evidence="2 3">SS14</strain>
    </source>
</reference>
<name>A0A0C9UI79_SPHS4</name>
<organism evidence="2 3">
    <name type="scientific">Sphaerobolus stellatus (strain SS14)</name>
    <dbReference type="NCBI Taxonomy" id="990650"/>
    <lineage>
        <taxon>Eukaryota</taxon>
        <taxon>Fungi</taxon>
        <taxon>Dikarya</taxon>
        <taxon>Basidiomycota</taxon>
        <taxon>Agaricomycotina</taxon>
        <taxon>Agaricomycetes</taxon>
        <taxon>Phallomycetidae</taxon>
        <taxon>Geastrales</taxon>
        <taxon>Sphaerobolaceae</taxon>
        <taxon>Sphaerobolus</taxon>
    </lineage>
</organism>
<evidence type="ECO:0000313" key="2">
    <source>
        <dbReference type="EMBL" id="KIJ34559.1"/>
    </source>
</evidence>
<evidence type="ECO:0000256" key="1">
    <source>
        <dbReference type="SAM" id="MobiDB-lite"/>
    </source>
</evidence>